<name>A0A1W2H229_9BACT</name>
<dbReference type="Gene3D" id="2.40.128.110">
    <property type="entry name" value="Lipid/polyisoprenoid-binding, YceI-like"/>
    <property type="match status" value="1"/>
</dbReference>
<dbReference type="EMBL" id="LT838813">
    <property type="protein sequence ID" value="SMD42941.1"/>
    <property type="molecule type" value="Genomic_DNA"/>
</dbReference>
<dbReference type="Pfam" id="PF04264">
    <property type="entry name" value="YceI"/>
    <property type="match status" value="1"/>
</dbReference>
<keyword evidence="3" id="KW-1185">Reference proteome</keyword>
<dbReference type="AlphaFoldDB" id="A0A1W2H229"/>
<gene>
    <name evidence="2" type="ORF">SAMN00777080_1512</name>
</gene>
<reference evidence="3" key="1">
    <citation type="submission" date="2017-04" db="EMBL/GenBank/DDBJ databases">
        <authorList>
            <person name="Varghese N."/>
            <person name="Submissions S."/>
        </authorList>
    </citation>
    <scope>NUCLEOTIDE SEQUENCE [LARGE SCALE GENOMIC DNA]</scope>
    <source>
        <strain evidence="3">DSM 16537</strain>
    </source>
</reference>
<accession>A0A1W2H229</accession>
<dbReference type="PANTHER" id="PTHR34406">
    <property type="entry name" value="PROTEIN YCEI"/>
    <property type="match status" value="1"/>
</dbReference>
<organism evidence="2 3">
    <name type="scientific">Aquiflexum balticum DSM 16537</name>
    <dbReference type="NCBI Taxonomy" id="758820"/>
    <lineage>
        <taxon>Bacteria</taxon>
        <taxon>Pseudomonadati</taxon>
        <taxon>Bacteroidota</taxon>
        <taxon>Cytophagia</taxon>
        <taxon>Cytophagales</taxon>
        <taxon>Cyclobacteriaceae</taxon>
        <taxon>Aquiflexum</taxon>
    </lineage>
</organism>
<dbReference type="SUPFAM" id="SSF101874">
    <property type="entry name" value="YceI-like"/>
    <property type="match status" value="1"/>
</dbReference>
<evidence type="ECO:0000313" key="3">
    <source>
        <dbReference type="Proteomes" id="UP000192333"/>
    </source>
</evidence>
<dbReference type="InterPro" id="IPR036761">
    <property type="entry name" value="TTHA0802/YceI-like_sf"/>
</dbReference>
<evidence type="ECO:0000259" key="1">
    <source>
        <dbReference type="SMART" id="SM00867"/>
    </source>
</evidence>
<evidence type="ECO:0000313" key="2">
    <source>
        <dbReference type="EMBL" id="SMD42941.1"/>
    </source>
</evidence>
<dbReference type="SMART" id="SM00867">
    <property type="entry name" value="YceI"/>
    <property type="match status" value="1"/>
</dbReference>
<dbReference type="InterPro" id="IPR007372">
    <property type="entry name" value="Lipid/polyisoprenoid-bd_YceI"/>
</dbReference>
<protein>
    <submittedName>
        <fullName evidence="2">Polyisoprenoid-binding protein YceI</fullName>
    </submittedName>
</protein>
<dbReference type="PANTHER" id="PTHR34406:SF1">
    <property type="entry name" value="PROTEIN YCEI"/>
    <property type="match status" value="1"/>
</dbReference>
<dbReference type="STRING" id="758820.SAMN00777080_1512"/>
<sequence>MLINESIREVFKTSLLHLLQTKSTMKLITIISFISLIFSSVLIDSKKELGAVVNKSESTVTWNAKKVSGEHYGKVQISDAMLDYQNGKIKGGSFELDMTTITVEDITDANSNARLTNHLKSDDFFSVEKFNKSSFKITEAKTSNGQDYQITGDLKIKGISNPVTFPAKLDVQGDQIIATASIVFDRTKFDIKYRSGNYFENLADKLIYDDVSLEVKLVALNQ</sequence>
<dbReference type="Proteomes" id="UP000192333">
    <property type="component" value="Chromosome I"/>
</dbReference>
<proteinExistence type="predicted"/>
<feature type="domain" description="Lipid/polyisoprenoid-binding YceI-like" evidence="1">
    <location>
        <begin position="50"/>
        <end position="220"/>
    </location>
</feature>